<dbReference type="STRING" id="62062.ENSHHUP00000003437"/>
<protein>
    <submittedName>
        <fullName evidence="1">Uncharacterized protein</fullName>
    </submittedName>
</protein>
<name>A0A4W5JIX7_9TELE</name>
<reference evidence="2" key="1">
    <citation type="submission" date="2018-06" db="EMBL/GenBank/DDBJ databases">
        <title>Genome assembly of Danube salmon.</title>
        <authorList>
            <person name="Macqueen D.J."/>
            <person name="Gundappa M.K."/>
        </authorList>
    </citation>
    <scope>NUCLEOTIDE SEQUENCE [LARGE SCALE GENOMIC DNA]</scope>
</reference>
<dbReference type="InterPro" id="IPR029063">
    <property type="entry name" value="SAM-dependent_MTases_sf"/>
</dbReference>
<keyword evidence="2" id="KW-1185">Reference proteome</keyword>
<reference evidence="1" key="2">
    <citation type="submission" date="2025-08" db="UniProtKB">
        <authorList>
            <consortium name="Ensembl"/>
        </authorList>
    </citation>
    <scope>IDENTIFICATION</scope>
</reference>
<proteinExistence type="predicted"/>
<dbReference type="Proteomes" id="UP000314982">
    <property type="component" value="Unassembled WGS sequence"/>
</dbReference>
<organism evidence="1 2">
    <name type="scientific">Hucho hucho</name>
    <name type="common">huchen</name>
    <dbReference type="NCBI Taxonomy" id="62062"/>
    <lineage>
        <taxon>Eukaryota</taxon>
        <taxon>Metazoa</taxon>
        <taxon>Chordata</taxon>
        <taxon>Craniata</taxon>
        <taxon>Vertebrata</taxon>
        <taxon>Euteleostomi</taxon>
        <taxon>Actinopterygii</taxon>
        <taxon>Neopterygii</taxon>
        <taxon>Teleostei</taxon>
        <taxon>Protacanthopterygii</taxon>
        <taxon>Salmoniformes</taxon>
        <taxon>Salmonidae</taxon>
        <taxon>Salmoninae</taxon>
        <taxon>Hucho</taxon>
    </lineage>
</organism>
<evidence type="ECO:0000313" key="2">
    <source>
        <dbReference type="Proteomes" id="UP000314982"/>
    </source>
</evidence>
<dbReference type="Ensembl" id="ENSHHUT00000003558.1">
    <property type="protein sequence ID" value="ENSHHUP00000003437.1"/>
    <property type="gene ID" value="ENSHHUG00000002180.1"/>
</dbReference>
<evidence type="ECO:0000313" key="1">
    <source>
        <dbReference type="Ensembl" id="ENSHHUP00000003437.1"/>
    </source>
</evidence>
<dbReference type="Gene3D" id="3.40.50.150">
    <property type="entry name" value="Vaccinia Virus protein VP39"/>
    <property type="match status" value="1"/>
</dbReference>
<accession>A0A4W5JIX7</accession>
<dbReference type="AlphaFoldDB" id="A0A4W5JIX7"/>
<reference evidence="1" key="3">
    <citation type="submission" date="2025-09" db="UniProtKB">
        <authorList>
            <consortium name="Ensembl"/>
        </authorList>
    </citation>
    <scope>IDENTIFICATION</scope>
</reference>
<sequence>GIIAFTWIHLVSLTRKEQVFIIFCTLSEYSSKSVLEHLKHDPVFWGYGLSGALYWRDLIFLVPEVGFSTPYLVTASHIAVHNSELQKKASKMTNEYPPLNDLIIRLMK</sequence>